<dbReference type="InterPro" id="IPR051016">
    <property type="entry name" value="Diverse_Substrate_AcTransf"/>
</dbReference>
<dbReference type="SUPFAM" id="SSF55729">
    <property type="entry name" value="Acyl-CoA N-acyltransferases (Nat)"/>
    <property type="match status" value="1"/>
</dbReference>
<accession>A0ABR1F2M3</accession>
<keyword evidence="5" id="KW-1185">Reference proteome</keyword>
<dbReference type="PROSITE" id="PS51186">
    <property type="entry name" value="GNAT"/>
    <property type="match status" value="1"/>
</dbReference>
<dbReference type="RefSeq" id="XP_064767132.1">
    <property type="nucleotide sequence ID" value="XM_064913125.1"/>
</dbReference>
<evidence type="ECO:0000313" key="4">
    <source>
        <dbReference type="EMBL" id="KAK7204099.1"/>
    </source>
</evidence>
<evidence type="ECO:0000256" key="1">
    <source>
        <dbReference type="ARBA" id="ARBA00022679"/>
    </source>
</evidence>
<dbReference type="Pfam" id="PF00583">
    <property type="entry name" value="Acetyltransf_1"/>
    <property type="match status" value="1"/>
</dbReference>
<name>A0ABR1F2M3_9ASCO</name>
<evidence type="ECO:0000256" key="2">
    <source>
        <dbReference type="ARBA" id="ARBA00023315"/>
    </source>
</evidence>
<dbReference type="GeneID" id="90038637"/>
<dbReference type="Proteomes" id="UP001498771">
    <property type="component" value="Unassembled WGS sequence"/>
</dbReference>
<dbReference type="CDD" id="cd04301">
    <property type="entry name" value="NAT_SF"/>
    <property type="match status" value="1"/>
</dbReference>
<evidence type="ECO:0000313" key="5">
    <source>
        <dbReference type="Proteomes" id="UP001498771"/>
    </source>
</evidence>
<protein>
    <submittedName>
        <fullName evidence="4">N-acetyltransferase-like protein</fullName>
    </submittedName>
</protein>
<dbReference type="PANTHER" id="PTHR10545:SF29">
    <property type="entry name" value="GH14572P-RELATED"/>
    <property type="match status" value="1"/>
</dbReference>
<keyword evidence="1" id="KW-0808">Transferase</keyword>
<proteinExistence type="predicted"/>
<reference evidence="4 5" key="1">
    <citation type="submission" date="2024-03" db="EMBL/GenBank/DDBJ databases">
        <title>Genome-scale model development and genomic sequencing of the oleaginous clade Lipomyces.</title>
        <authorList>
            <consortium name="Lawrence Berkeley National Laboratory"/>
            <person name="Czajka J.J."/>
            <person name="Han Y."/>
            <person name="Kim J."/>
            <person name="Mondo S.J."/>
            <person name="Hofstad B.A."/>
            <person name="Robles A."/>
            <person name="Haridas S."/>
            <person name="Riley R."/>
            <person name="LaButti K."/>
            <person name="Pangilinan J."/>
            <person name="Andreopoulos W."/>
            <person name="Lipzen A."/>
            <person name="Yan J."/>
            <person name="Wang M."/>
            <person name="Ng V."/>
            <person name="Grigoriev I.V."/>
            <person name="Spatafora J.W."/>
            <person name="Magnuson J.K."/>
            <person name="Baker S.E."/>
            <person name="Pomraning K.R."/>
        </authorList>
    </citation>
    <scope>NUCLEOTIDE SEQUENCE [LARGE SCALE GENOMIC DNA]</scope>
    <source>
        <strain evidence="4 5">Phaff 52-87</strain>
    </source>
</reference>
<comment type="caution">
    <text evidence="4">The sequence shown here is derived from an EMBL/GenBank/DDBJ whole genome shotgun (WGS) entry which is preliminary data.</text>
</comment>
<organism evidence="4 5">
    <name type="scientific">Myxozyma melibiosi</name>
    <dbReference type="NCBI Taxonomy" id="54550"/>
    <lineage>
        <taxon>Eukaryota</taxon>
        <taxon>Fungi</taxon>
        <taxon>Dikarya</taxon>
        <taxon>Ascomycota</taxon>
        <taxon>Saccharomycotina</taxon>
        <taxon>Lipomycetes</taxon>
        <taxon>Lipomycetales</taxon>
        <taxon>Lipomycetaceae</taxon>
        <taxon>Myxozyma</taxon>
    </lineage>
</organism>
<gene>
    <name evidence="4" type="ORF">BZA70DRAFT_281464</name>
</gene>
<dbReference type="EMBL" id="JBBJBU010000009">
    <property type="protein sequence ID" value="KAK7204099.1"/>
    <property type="molecule type" value="Genomic_DNA"/>
</dbReference>
<feature type="domain" description="N-acetyltransferase" evidence="3">
    <location>
        <begin position="8"/>
        <end position="165"/>
    </location>
</feature>
<dbReference type="InterPro" id="IPR000182">
    <property type="entry name" value="GNAT_dom"/>
</dbReference>
<evidence type="ECO:0000259" key="3">
    <source>
        <dbReference type="PROSITE" id="PS51186"/>
    </source>
</evidence>
<sequence>MSASPKKSPIRRGTVEDVPVILGFIKELAEYEHETDKVLCTESMLAKTIFGPTPYAKVLIAQTDEGVPAGFALYFYNYSTWNGKPGIYLEDLYVQPKHRGKSFGSALLYALAEELVAIDGGRLEWSVLKWNTPSIEFYQRIGANPMTEWQMMRVDGDTIATLANKSSGILE</sequence>
<dbReference type="InterPro" id="IPR016181">
    <property type="entry name" value="Acyl_CoA_acyltransferase"/>
</dbReference>
<keyword evidence="2" id="KW-0012">Acyltransferase</keyword>
<dbReference type="Gene3D" id="3.40.630.30">
    <property type="match status" value="1"/>
</dbReference>
<dbReference type="PANTHER" id="PTHR10545">
    <property type="entry name" value="DIAMINE N-ACETYLTRANSFERASE"/>
    <property type="match status" value="1"/>
</dbReference>